<dbReference type="RefSeq" id="XP_029232534.1">
    <property type="nucleotide sequence ID" value="XM_029367340.1"/>
</dbReference>
<dbReference type="OrthoDB" id="277029at2759"/>
<dbReference type="EMBL" id="MKKU01000009">
    <property type="protein sequence ID" value="RNF27328.1"/>
    <property type="molecule type" value="Genomic_DNA"/>
</dbReference>
<dbReference type="GO" id="GO:0000994">
    <property type="term" value="F:RNA polymerase III core binding"/>
    <property type="evidence" value="ECO:0007669"/>
    <property type="project" value="TreeGrafter"/>
</dbReference>
<proteinExistence type="predicted"/>
<evidence type="ECO:0000313" key="2">
    <source>
        <dbReference type="EMBL" id="RNF27328.1"/>
    </source>
</evidence>
<evidence type="ECO:0008006" key="4">
    <source>
        <dbReference type="Google" id="ProtNLM"/>
    </source>
</evidence>
<evidence type="ECO:0000256" key="1">
    <source>
        <dbReference type="SAM" id="MobiDB-lite"/>
    </source>
</evidence>
<protein>
    <recommendedName>
        <fullName evidence="4">Repressor of RNA polymerase III transcription</fullName>
    </recommendedName>
</protein>
<dbReference type="AlphaFoldDB" id="A0A422QBI7"/>
<dbReference type="Proteomes" id="UP000284403">
    <property type="component" value="Unassembled WGS sequence"/>
</dbReference>
<feature type="region of interest" description="Disordered" evidence="1">
    <location>
        <begin position="233"/>
        <end position="260"/>
    </location>
</feature>
<name>A0A422QBI7_9TRYP</name>
<reference evidence="2 3" key="1">
    <citation type="journal article" date="2018" name="BMC Genomics">
        <title>Genomic comparison of Trypanosoma conorhini and Trypanosoma rangeli to Trypanosoma cruzi strains of high and low virulence.</title>
        <authorList>
            <person name="Bradwell K.R."/>
            <person name="Koparde V.N."/>
            <person name="Matveyev A.V."/>
            <person name="Serrano M.G."/>
            <person name="Alves J.M."/>
            <person name="Parikh H."/>
            <person name="Huang B."/>
            <person name="Lee V."/>
            <person name="Espinosa-Alvarez O."/>
            <person name="Ortiz P.A."/>
            <person name="Costa-Martins A.G."/>
            <person name="Teixeira M.M."/>
            <person name="Buck G.A."/>
        </authorList>
    </citation>
    <scope>NUCLEOTIDE SEQUENCE [LARGE SCALE GENOMIC DNA]</scope>
    <source>
        <strain evidence="2 3">025E</strain>
    </source>
</reference>
<sequence>MDFVPLESFEFLNSLLQGVEAQGCLMTVRVEAFTCRKTRKKKQLAASMAQYANANTPPLAPAPNCGVSPPPLELGGALPVVFEPVDPEAIDERLVYLVAALNSIYGDEGYDFSVLTEEDFVVCDEAQVRAEVDVTLHSMPDSCLPAVRQFWTLVGEQVMDAAQGCEYFRFACPSCDPMVSRSLFSQHYFLYNKRHRLLVSLLLFAEGNAYRGDDGYIAGNGFYVERDDAAAEGEGNECGSRAWRDSPEPPSSDDGVGGKNRQFYCGY</sequence>
<evidence type="ECO:0000313" key="3">
    <source>
        <dbReference type="Proteomes" id="UP000284403"/>
    </source>
</evidence>
<dbReference type="InterPro" id="IPR015257">
    <property type="entry name" value="Maf1"/>
</dbReference>
<dbReference type="Pfam" id="PF09174">
    <property type="entry name" value="Maf1"/>
    <property type="match status" value="1"/>
</dbReference>
<organism evidence="2 3">
    <name type="scientific">Trypanosoma conorhini</name>
    <dbReference type="NCBI Taxonomy" id="83891"/>
    <lineage>
        <taxon>Eukaryota</taxon>
        <taxon>Discoba</taxon>
        <taxon>Euglenozoa</taxon>
        <taxon>Kinetoplastea</taxon>
        <taxon>Metakinetoplastina</taxon>
        <taxon>Trypanosomatida</taxon>
        <taxon>Trypanosomatidae</taxon>
        <taxon>Trypanosoma</taxon>
    </lineage>
</organism>
<gene>
    <name evidence="2" type="ORF">Tco025E_00398</name>
</gene>
<dbReference type="GeneID" id="40314009"/>
<dbReference type="GO" id="GO:0005634">
    <property type="term" value="C:nucleus"/>
    <property type="evidence" value="ECO:0007669"/>
    <property type="project" value="TreeGrafter"/>
</dbReference>
<dbReference type="InterPro" id="IPR038564">
    <property type="entry name" value="Maf1_sf"/>
</dbReference>
<keyword evidence="3" id="KW-1185">Reference proteome</keyword>
<dbReference type="PANTHER" id="PTHR22504:SF0">
    <property type="entry name" value="REPRESSOR OF RNA POLYMERASE III TRANSCRIPTION MAF1 HOMOLOG"/>
    <property type="match status" value="1"/>
</dbReference>
<dbReference type="GO" id="GO:0016480">
    <property type="term" value="P:negative regulation of transcription by RNA polymerase III"/>
    <property type="evidence" value="ECO:0007669"/>
    <property type="project" value="InterPro"/>
</dbReference>
<accession>A0A422QBI7</accession>
<dbReference type="Gene3D" id="3.40.1000.50">
    <property type="entry name" value="Repressor of RNA polymerase III transcription Maf1"/>
    <property type="match status" value="1"/>
</dbReference>
<dbReference type="PANTHER" id="PTHR22504">
    <property type="entry name" value="REPRESSOR OF RNA POLYMERASE III TRANSCRIPTION MAF1"/>
    <property type="match status" value="1"/>
</dbReference>
<comment type="caution">
    <text evidence="2">The sequence shown here is derived from an EMBL/GenBank/DDBJ whole genome shotgun (WGS) entry which is preliminary data.</text>
</comment>